<keyword evidence="10" id="KW-1185">Reference proteome</keyword>
<dbReference type="PANTHER" id="PTHR43047:SF9">
    <property type="entry name" value="HISTIDINE KINASE"/>
    <property type="match status" value="1"/>
</dbReference>
<organism evidence="9 10">
    <name type="scientific">Palleronia pontilimi</name>
    <dbReference type="NCBI Taxonomy" id="1964209"/>
    <lineage>
        <taxon>Bacteria</taxon>
        <taxon>Pseudomonadati</taxon>
        <taxon>Pseudomonadota</taxon>
        <taxon>Alphaproteobacteria</taxon>
        <taxon>Rhodobacterales</taxon>
        <taxon>Roseobacteraceae</taxon>
        <taxon>Palleronia</taxon>
    </lineage>
</organism>
<dbReference type="InterPro" id="IPR003594">
    <property type="entry name" value="HATPase_dom"/>
</dbReference>
<dbReference type="EMBL" id="JAEKPD010000002">
    <property type="protein sequence ID" value="MBJ3761725.1"/>
    <property type="molecule type" value="Genomic_DNA"/>
</dbReference>
<dbReference type="Pfam" id="PF02518">
    <property type="entry name" value="HATPase_c"/>
    <property type="match status" value="1"/>
</dbReference>
<accession>A0A934IDZ5</accession>
<dbReference type="Gene3D" id="3.40.50.2300">
    <property type="match status" value="1"/>
</dbReference>
<keyword evidence="3 6" id="KW-0597">Phosphoprotein</keyword>
<dbReference type="InterPro" id="IPR001789">
    <property type="entry name" value="Sig_transdc_resp-reg_receiver"/>
</dbReference>
<dbReference type="EC" id="2.7.13.3" evidence="2"/>
<dbReference type="SUPFAM" id="SSF47384">
    <property type="entry name" value="Homodimeric domain of signal transducing histidine kinase"/>
    <property type="match status" value="1"/>
</dbReference>
<keyword evidence="4" id="KW-0808">Transferase</keyword>
<dbReference type="SMART" id="SM00388">
    <property type="entry name" value="HisKA"/>
    <property type="match status" value="1"/>
</dbReference>
<dbReference type="InterPro" id="IPR035965">
    <property type="entry name" value="PAS-like_dom_sf"/>
</dbReference>
<dbReference type="SMART" id="SM00448">
    <property type="entry name" value="REC"/>
    <property type="match status" value="1"/>
</dbReference>
<dbReference type="InterPro" id="IPR036097">
    <property type="entry name" value="HisK_dim/P_sf"/>
</dbReference>
<dbReference type="Proteomes" id="UP000642488">
    <property type="component" value="Unassembled WGS sequence"/>
</dbReference>
<keyword evidence="5" id="KW-0418">Kinase</keyword>
<evidence type="ECO:0000256" key="3">
    <source>
        <dbReference type="ARBA" id="ARBA00022553"/>
    </source>
</evidence>
<dbReference type="PROSITE" id="PS50110">
    <property type="entry name" value="RESPONSE_REGULATORY"/>
    <property type="match status" value="1"/>
</dbReference>
<reference evidence="9" key="1">
    <citation type="submission" date="2020-12" db="EMBL/GenBank/DDBJ databases">
        <title>Bacterial taxonomy.</title>
        <authorList>
            <person name="Pan X."/>
        </authorList>
    </citation>
    <scope>NUCLEOTIDE SEQUENCE</scope>
    <source>
        <strain evidence="9">KCTC 52957</strain>
    </source>
</reference>
<feature type="modified residue" description="4-aspartylphosphate" evidence="6">
    <location>
        <position position="668"/>
    </location>
</feature>
<dbReference type="InterPro" id="IPR005467">
    <property type="entry name" value="His_kinase_dom"/>
</dbReference>
<dbReference type="Gene3D" id="3.30.450.20">
    <property type="entry name" value="PAS domain"/>
    <property type="match status" value="2"/>
</dbReference>
<evidence type="ECO:0000259" key="8">
    <source>
        <dbReference type="PROSITE" id="PS50110"/>
    </source>
</evidence>
<dbReference type="SUPFAM" id="SSF55785">
    <property type="entry name" value="PYP-like sensor domain (PAS domain)"/>
    <property type="match status" value="1"/>
</dbReference>
<proteinExistence type="predicted"/>
<comment type="catalytic activity">
    <reaction evidence="1">
        <text>ATP + protein L-histidine = ADP + protein N-phospho-L-histidine.</text>
        <dbReference type="EC" id="2.7.13.3"/>
    </reaction>
</comment>
<dbReference type="Pfam" id="PF00072">
    <property type="entry name" value="Response_reg"/>
    <property type="match status" value="1"/>
</dbReference>
<dbReference type="Pfam" id="PF12860">
    <property type="entry name" value="PAS_7"/>
    <property type="match status" value="2"/>
</dbReference>
<evidence type="ECO:0000256" key="6">
    <source>
        <dbReference type="PROSITE-ProRule" id="PRU00169"/>
    </source>
</evidence>
<dbReference type="PRINTS" id="PR00344">
    <property type="entry name" value="BCTRLSENSOR"/>
</dbReference>
<feature type="domain" description="Response regulatory" evidence="8">
    <location>
        <begin position="617"/>
        <end position="733"/>
    </location>
</feature>
<dbReference type="InterPro" id="IPR011006">
    <property type="entry name" value="CheY-like_superfamily"/>
</dbReference>
<gene>
    <name evidence="9" type="ORF">ILP92_03055</name>
</gene>
<name>A0A934IDZ5_9RHOB</name>
<feature type="domain" description="Histidine kinase" evidence="7">
    <location>
        <begin position="381"/>
        <end position="593"/>
    </location>
</feature>
<dbReference type="SMART" id="SM00387">
    <property type="entry name" value="HATPase_c"/>
    <property type="match status" value="1"/>
</dbReference>
<evidence type="ECO:0000256" key="2">
    <source>
        <dbReference type="ARBA" id="ARBA00012438"/>
    </source>
</evidence>
<dbReference type="PROSITE" id="PS50109">
    <property type="entry name" value="HIS_KIN"/>
    <property type="match status" value="1"/>
</dbReference>
<dbReference type="AlphaFoldDB" id="A0A934IDZ5"/>
<evidence type="ECO:0000256" key="4">
    <source>
        <dbReference type="ARBA" id="ARBA00022679"/>
    </source>
</evidence>
<evidence type="ECO:0000313" key="10">
    <source>
        <dbReference type="Proteomes" id="UP000642488"/>
    </source>
</evidence>
<comment type="caution">
    <text evidence="9">The sequence shown here is derived from an EMBL/GenBank/DDBJ whole genome shotgun (WGS) entry which is preliminary data.</text>
</comment>
<dbReference type="CDD" id="cd00156">
    <property type="entry name" value="REC"/>
    <property type="match status" value="1"/>
</dbReference>
<evidence type="ECO:0000313" key="9">
    <source>
        <dbReference type="EMBL" id="MBJ3761725.1"/>
    </source>
</evidence>
<evidence type="ECO:0000259" key="7">
    <source>
        <dbReference type="PROSITE" id="PS50109"/>
    </source>
</evidence>
<dbReference type="Gene3D" id="3.30.565.10">
    <property type="entry name" value="Histidine kinase-like ATPase, C-terminal domain"/>
    <property type="match status" value="1"/>
</dbReference>
<dbReference type="Gene3D" id="1.10.287.130">
    <property type="match status" value="1"/>
</dbReference>
<dbReference type="InterPro" id="IPR036890">
    <property type="entry name" value="HATPase_C_sf"/>
</dbReference>
<dbReference type="FunFam" id="3.30.565.10:FF:000049">
    <property type="entry name" value="Two-component sensor histidine kinase"/>
    <property type="match status" value="1"/>
</dbReference>
<evidence type="ECO:0000256" key="5">
    <source>
        <dbReference type="ARBA" id="ARBA00022777"/>
    </source>
</evidence>
<dbReference type="GO" id="GO:0005886">
    <property type="term" value="C:plasma membrane"/>
    <property type="evidence" value="ECO:0007669"/>
    <property type="project" value="TreeGrafter"/>
</dbReference>
<dbReference type="CDD" id="cd00082">
    <property type="entry name" value="HisKA"/>
    <property type="match status" value="1"/>
</dbReference>
<dbReference type="RefSeq" id="WP_198914907.1">
    <property type="nucleotide sequence ID" value="NZ_JAEKPD010000002.1"/>
</dbReference>
<dbReference type="PANTHER" id="PTHR43047">
    <property type="entry name" value="TWO-COMPONENT HISTIDINE PROTEIN KINASE"/>
    <property type="match status" value="1"/>
</dbReference>
<protein>
    <recommendedName>
        <fullName evidence="2">histidine kinase</fullName>
        <ecNumber evidence="2">2.7.13.3</ecNumber>
    </recommendedName>
</protein>
<evidence type="ECO:0000256" key="1">
    <source>
        <dbReference type="ARBA" id="ARBA00000085"/>
    </source>
</evidence>
<dbReference type="Pfam" id="PF00512">
    <property type="entry name" value="HisKA"/>
    <property type="match status" value="1"/>
</dbReference>
<dbReference type="SUPFAM" id="SSF55874">
    <property type="entry name" value="ATPase domain of HSP90 chaperone/DNA topoisomerase II/histidine kinase"/>
    <property type="match status" value="1"/>
</dbReference>
<sequence>MTDLIDPTDSVEQQNAKLVQITEALMRKVEQQNDQPGLAYAQFERAAMLEAQVRQRTNDLERTLELLHETNARLGIANRAAEAARSNLAEAVESINEGFALFDQHDRLVMSNSRFCRDLLDVAENIEPGLSFHHYVQLVSQSIYLALPDDESQAQWREKRMLRHRDKRVIFNVRLTRDRWLQVGEHRTASGGTVILQTDVSDIMRAEREKRDRLMDRQAQMVRATLDHLNQGVCIFGTDLRLVGWNAGMEALLDRPIDGGLVGIDFAALLRRLDDQIAFSEYFGSDHLLAWANRTRRPRQPITFEVTRGRNQTLSVFAQEMPDKGFVISFTDVTPEREAARALREMNETLERRVHARTMELNEALEEAKRANASKTRFVAAASHDLLQPLSAAKLFVSFLSERSQDALGQDTADKAISALASVENIIEALLDISKLDSGQATMQMQDVSLNEILTSLSSELTPLAQSEGLVLQVMPSSQIVRSDPVFLRRILQNLVTNAIRYTDRGRVLVGVRRDGGQARVEVWDTGPGIAPEDQTTIFQEFKQLGPYMSGSKGLGLGLTIVERACASLGHDLALHSVPGRGSCFSVTAERIAIARQDPPARRPATREARPATSNLVVLLVENDEELSQALTLMIEDWGSHVVHAANGEAALALLDEIDIAPDRVLLDYQLGDGMTGLELLGRLRAEHGTVPTRIITASRRPDIAELCAAAGVDLISKPIHRDSLIGLIDQDCAASAA</sequence>
<dbReference type="SUPFAM" id="SSF52172">
    <property type="entry name" value="CheY-like"/>
    <property type="match status" value="1"/>
</dbReference>
<dbReference type="InterPro" id="IPR004358">
    <property type="entry name" value="Sig_transdc_His_kin-like_C"/>
</dbReference>
<dbReference type="GO" id="GO:0000155">
    <property type="term" value="F:phosphorelay sensor kinase activity"/>
    <property type="evidence" value="ECO:0007669"/>
    <property type="project" value="InterPro"/>
</dbReference>
<dbReference type="InterPro" id="IPR003661">
    <property type="entry name" value="HisK_dim/P_dom"/>
</dbReference>
<dbReference type="GO" id="GO:0009927">
    <property type="term" value="F:histidine phosphotransfer kinase activity"/>
    <property type="evidence" value="ECO:0007669"/>
    <property type="project" value="TreeGrafter"/>
</dbReference>